<reference evidence="2 3" key="1">
    <citation type="submission" date="2018-11" db="EMBL/GenBank/DDBJ databases">
        <title>Whole genome sequence of Streptomyces paromomycinus NBRC 15454(T).</title>
        <authorList>
            <person name="Komaki H."/>
            <person name="Tamura T."/>
        </authorList>
    </citation>
    <scope>NUCLEOTIDE SEQUENCE [LARGE SCALE GENOMIC DNA]</scope>
    <source>
        <strain evidence="2 3">NBRC 15454</strain>
    </source>
</reference>
<evidence type="ECO:0000313" key="2">
    <source>
        <dbReference type="EMBL" id="GCD46660.1"/>
    </source>
</evidence>
<evidence type="ECO:0000313" key="3">
    <source>
        <dbReference type="Proteomes" id="UP000286746"/>
    </source>
</evidence>
<organism evidence="2 3">
    <name type="scientific">Streptomyces paromomycinus</name>
    <name type="common">Streptomyces rimosus subsp. paromomycinus</name>
    <dbReference type="NCBI Taxonomy" id="92743"/>
    <lineage>
        <taxon>Bacteria</taxon>
        <taxon>Bacillati</taxon>
        <taxon>Actinomycetota</taxon>
        <taxon>Actinomycetes</taxon>
        <taxon>Kitasatosporales</taxon>
        <taxon>Streptomycetaceae</taxon>
        <taxon>Streptomyces</taxon>
    </lineage>
</organism>
<dbReference type="AlphaFoldDB" id="A0A401WBM5"/>
<protein>
    <submittedName>
        <fullName evidence="2">Uncharacterized protein</fullName>
    </submittedName>
</protein>
<name>A0A401WBM5_STREY</name>
<proteinExistence type="predicted"/>
<dbReference type="RefSeq" id="WP_125056964.1">
    <property type="nucleotide sequence ID" value="NZ_BHZD01000001.1"/>
</dbReference>
<gene>
    <name evidence="2" type="ORF">GKJPGBOP_06411</name>
</gene>
<dbReference type="Proteomes" id="UP000286746">
    <property type="component" value="Unassembled WGS sequence"/>
</dbReference>
<comment type="caution">
    <text evidence="2">The sequence shown here is derived from an EMBL/GenBank/DDBJ whole genome shotgun (WGS) entry which is preliminary data.</text>
</comment>
<keyword evidence="3" id="KW-1185">Reference proteome</keyword>
<feature type="region of interest" description="Disordered" evidence="1">
    <location>
        <begin position="1"/>
        <end position="30"/>
    </location>
</feature>
<evidence type="ECO:0000256" key="1">
    <source>
        <dbReference type="SAM" id="MobiDB-lite"/>
    </source>
</evidence>
<sequence length="127" mass="13031">MADTQQADAVDEQAGGQPAPGRADKRAERRTARLAKEIAAFAASHGGSADGQLAHIARGSVRIALVGADGQWGNLVAGTQDVARAAAERAGVTLHEEFDGDLAAKVRTGPYEWSRMAGIQVGGPANS</sequence>
<accession>A0A401WBM5</accession>
<dbReference type="EMBL" id="BHZD01000001">
    <property type="protein sequence ID" value="GCD46660.1"/>
    <property type="molecule type" value="Genomic_DNA"/>
</dbReference>